<protein>
    <submittedName>
        <fullName evidence="1">Uncharacterized protein</fullName>
    </submittedName>
</protein>
<reference evidence="1" key="1">
    <citation type="submission" date="2024-06" db="EMBL/GenBank/DDBJ databases">
        <title>Evidence of context-dependent and transient costs of resisting viral infection in isolates of the marine microalga Micromonas sp. (class Mamiellophyceae).</title>
        <authorList>
            <person name="Bedi de Silva A."/>
            <person name="Schvarcz C.R."/>
            <person name="Steward G.R."/>
            <person name="Edwards K.F."/>
        </authorList>
    </citation>
    <scope>NUCLEOTIDE SEQUENCE</scope>
    <source>
        <strain evidence="1">McV-KB2</strain>
    </source>
</reference>
<proteinExistence type="predicted"/>
<accession>A0AAU7YNA7</accession>
<sequence>MYIRAYSSNDSYKYRLEKTRKNVLNEIYEKKAVKPKPKTPIPENLRLHLRFKEAIEEAEEICSTDKNSKECHFAWYEVDELEDSIARSNSRRDSQ</sequence>
<name>A0AAU7YNA7_9PHYC</name>
<evidence type="ECO:0000313" key="1">
    <source>
        <dbReference type="EMBL" id="XCA47397.1"/>
    </source>
</evidence>
<organism evidence="1">
    <name type="scientific">Micromonas commoda virus</name>
    <dbReference type="NCBI Taxonomy" id="3057169"/>
    <lineage>
        <taxon>Viruses</taxon>
        <taxon>Varidnaviria</taxon>
        <taxon>Bamfordvirae</taxon>
        <taxon>Nucleocytoviricota</taxon>
        <taxon>Megaviricetes</taxon>
        <taxon>Algavirales</taxon>
        <taxon>Phycodnaviridae</taxon>
    </lineage>
</organism>
<dbReference type="EMBL" id="PP911589">
    <property type="protein sequence ID" value="XCA47397.1"/>
    <property type="molecule type" value="Genomic_DNA"/>
</dbReference>
<dbReference type="Pfam" id="PF02672">
    <property type="entry name" value="CP12"/>
    <property type="match status" value="1"/>
</dbReference>